<comment type="caution">
    <text evidence="5">The sequence shown here is derived from an EMBL/GenBank/DDBJ whole genome shotgun (WGS) entry which is preliminary data.</text>
</comment>
<evidence type="ECO:0000313" key="5">
    <source>
        <dbReference type="EMBL" id="MBE1504312.1"/>
    </source>
</evidence>
<protein>
    <recommendedName>
        <fullName evidence="2">Bleomycin resistance protein</fullName>
    </recommendedName>
</protein>
<evidence type="ECO:0000256" key="2">
    <source>
        <dbReference type="ARBA" id="ARBA00021572"/>
    </source>
</evidence>
<evidence type="ECO:0000313" key="6">
    <source>
        <dbReference type="Proteomes" id="UP000620262"/>
    </source>
</evidence>
<gene>
    <name evidence="5" type="ORF">H4W29_001493</name>
</gene>
<dbReference type="InterPro" id="IPR004360">
    <property type="entry name" value="Glyas_Fos-R_dOase_dom"/>
</dbReference>
<dbReference type="PROSITE" id="PS51819">
    <property type="entry name" value="VOC"/>
    <property type="match status" value="1"/>
</dbReference>
<dbReference type="Gene3D" id="3.10.180.10">
    <property type="entry name" value="2,3-Dihydroxybiphenyl 1,2-Dioxygenase, domain 1"/>
    <property type="match status" value="1"/>
</dbReference>
<name>A0ABR9IMA5_RHIVS</name>
<proteinExistence type="inferred from homology"/>
<sequence length="211" mass="24156">MPNFENLRKKAKQFKRWHQDRYYPVAAEIRHWLARYRHLDDQQILDLGFKLADAQELVAAQAGFESWAALKKGLTEMSATDQRKSASQPTLLDAQPQLFVDDIQAACDFYSQKLGFTIAFTYGEPPFYAQVVRGAARLNLRHVDMPAFHPELRQRERDILSATITLDDVKALFLEYTANSVPFHQPLRLEPWGARTFIVCDPDGNLIAFAG</sequence>
<dbReference type="RefSeq" id="WP_192728360.1">
    <property type="nucleotide sequence ID" value="NZ_BAAAVL010000001.1"/>
</dbReference>
<evidence type="ECO:0000256" key="1">
    <source>
        <dbReference type="ARBA" id="ARBA00011051"/>
    </source>
</evidence>
<dbReference type="InterPro" id="IPR037523">
    <property type="entry name" value="VOC_core"/>
</dbReference>
<feature type="domain" description="VOC" evidence="4">
    <location>
        <begin position="91"/>
        <end position="211"/>
    </location>
</feature>
<evidence type="ECO:0000256" key="3">
    <source>
        <dbReference type="ARBA" id="ARBA00023251"/>
    </source>
</evidence>
<comment type="similarity">
    <text evidence="1">Belongs to the bleomycin resistance protein family.</text>
</comment>
<organism evidence="5 6">
    <name type="scientific">Rhizobium viscosum</name>
    <name type="common">Arthrobacter viscosus</name>
    <dbReference type="NCBI Taxonomy" id="1673"/>
    <lineage>
        <taxon>Bacteria</taxon>
        <taxon>Pseudomonadati</taxon>
        <taxon>Pseudomonadota</taxon>
        <taxon>Alphaproteobacteria</taxon>
        <taxon>Hyphomicrobiales</taxon>
        <taxon>Rhizobiaceae</taxon>
        <taxon>Rhizobium/Agrobacterium group</taxon>
        <taxon>Rhizobium</taxon>
    </lineage>
</organism>
<keyword evidence="3" id="KW-0046">Antibiotic resistance</keyword>
<dbReference type="CDD" id="cd08349">
    <property type="entry name" value="BLMA_like"/>
    <property type="match status" value="1"/>
</dbReference>
<accession>A0ABR9IMA5</accession>
<dbReference type="Pfam" id="PF00903">
    <property type="entry name" value="Glyoxalase"/>
    <property type="match status" value="1"/>
</dbReference>
<keyword evidence="6" id="KW-1185">Reference proteome</keyword>
<evidence type="ECO:0000259" key="4">
    <source>
        <dbReference type="PROSITE" id="PS51819"/>
    </source>
</evidence>
<dbReference type="EMBL" id="JADBEC010000001">
    <property type="protein sequence ID" value="MBE1504312.1"/>
    <property type="molecule type" value="Genomic_DNA"/>
</dbReference>
<reference evidence="5 6" key="1">
    <citation type="submission" date="2020-10" db="EMBL/GenBank/DDBJ databases">
        <title>Sequencing the genomes of 1000 actinobacteria strains.</title>
        <authorList>
            <person name="Klenk H.-P."/>
        </authorList>
    </citation>
    <scope>NUCLEOTIDE SEQUENCE [LARGE SCALE GENOMIC DNA]</scope>
    <source>
        <strain evidence="5 6">DSM 7307</strain>
    </source>
</reference>
<dbReference type="InterPro" id="IPR029068">
    <property type="entry name" value="Glyas_Bleomycin-R_OHBP_Dase"/>
</dbReference>
<dbReference type="Proteomes" id="UP000620262">
    <property type="component" value="Unassembled WGS sequence"/>
</dbReference>
<dbReference type="InterPro" id="IPR000335">
    <property type="entry name" value="Bleomycin-R"/>
</dbReference>
<dbReference type="SUPFAM" id="SSF54593">
    <property type="entry name" value="Glyoxalase/Bleomycin resistance protein/Dihydroxybiphenyl dioxygenase"/>
    <property type="match status" value="1"/>
</dbReference>